<proteinExistence type="predicted"/>
<dbReference type="RefSeq" id="WP_153470669.1">
    <property type="nucleotide sequence ID" value="NZ_WBOF01000005.1"/>
</dbReference>
<dbReference type="InterPro" id="IPR021235">
    <property type="entry name" value="DUF2637"/>
</dbReference>
<keyword evidence="1" id="KW-0812">Transmembrane</keyword>
<feature type="transmembrane region" description="Helical" evidence="1">
    <location>
        <begin position="35"/>
        <end position="58"/>
    </location>
</feature>
<dbReference type="AlphaFoldDB" id="A0A6N7L3Z5"/>
<gene>
    <name evidence="2" type="ORF">F7Q99_36515</name>
</gene>
<feature type="transmembrane region" description="Helical" evidence="1">
    <location>
        <begin position="70"/>
        <end position="88"/>
    </location>
</feature>
<keyword evidence="3" id="KW-1185">Reference proteome</keyword>
<dbReference type="EMBL" id="WBOF01000005">
    <property type="protein sequence ID" value="MQS17547.1"/>
    <property type="molecule type" value="Genomic_DNA"/>
</dbReference>
<dbReference type="PANTHER" id="PTHR23242:SF9">
    <property type="entry name" value="TRANSCRIPTION FACTOR HOXA13"/>
    <property type="match status" value="1"/>
</dbReference>
<sequence>MIGFVAIGALFIATIGLGGSYLAVRDVAFRQGMGAFSKIFPIGVDAGIIVLLTLDLVLTWLRIPFPLLRPTAWLLTVATIAFNASASWPDPLGVGMHAVIPVLFVIISEAARHAIARLAELSSDRSIEKIRLMRWILAPGQTWGLWRRMQLWEIRSIDTAIQGEQARLTYKTLLAGAQPRRRRAGSLPPAAYLPLELSNLGVPIEVTYQAGLEAAGIEAGPMDRLLAYYAQNAPTDDRHQGSPNDHAQVQGADIAQRQAIAHTAAEPIAQGDLAQPAIAHAPAPEIAQPAPAQSIPGFAQVRGHTQGIAQAQAGPVEEAFVVAQLPERLAAVAHDDDLLRVGSARDTAAEAGAQSGIAQTEANGEQWDQQPVQPPQAVPGSRVSALTAATGPVVTQPTDDSLQPTEIPAGWMEGFQAFVAEFGRHPKFGPKETELADYLHERGYKSNKAGDGPPSWHAVRRYTPTLQKLVPAPTQQSLDLEGTLV</sequence>
<evidence type="ECO:0000256" key="1">
    <source>
        <dbReference type="SAM" id="Phobius"/>
    </source>
</evidence>
<evidence type="ECO:0000313" key="2">
    <source>
        <dbReference type="EMBL" id="MQS17547.1"/>
    </source>
</evidence>
<accession>A0A6N7L3Z5</accession>
<name>A0A6N7L3Z5_9ACTN</name>
<dbReference type="Proteomes" id="UP000450000">
    <property type="component" value="Unassembled WGS sequence"/>
</dbReference>
<evidence type="ECO:0000313" key="3">
    <source>
        <dbReference type="Proteomes" id="UP000450000"/>
    </source>
</evidence>
<keyword evidence="1" id="KW-1133">Transmembrane helix</keyword>
<keyword evidence="1" id="KW-0472">Membrane</keyword>
<organism evidence="2 3">
    <name type="scientific">Streptomyces kaniharaensis</name>
    <dbReference type="NCBI Taxonomy" id="212423"/>
    <lineage>
        <taxon>Bacteria</taxon>
        <taxon>Bacillati</taxon>
        <taxon>Actinomycetota</taxon>
        <taxon>Actinomycetes</taxon>
        <taxon>Kitasatosporales</taxon>
        <taxon>Streptomycetaceae</taxon>
        <taxon>Streptomyces</taxon>
    </lineage>
</organism>
<dbReference type="OrthoDB" id="4333663at2"/>
<comment type="caution">
    <text evidence="2">The sequence shown here is derived from an EMBL/GenBank/DDBJ whole genome shotgun (WGS) entry which is preliminary data.</text>
</comment>
<reference evidence="2 3" key="1">
    <citation type="submission" date="2019-09" db="EMBL/GenBank/DDBJ databases">
        <title>Genome Sequences of Streptomyces kaniharaensis ATCC 21070.</title>
        <authorList>
            <person name="Zhu W."/>
            <person name="De Crecy-Lagard V."/>
            <person name="Richards N.G."/>
        </authorList>
    </citation>
    <scope>NUCLEOTIDE SEQUENCE [LARGE SCALE GENOMIC DNA]</scope>
    <source>
        <strain evidence="2 3">SF-557</strain>
    </source>
</reference>
<dbReference type="Pfam" id="PF10935">
    <property type="entry name" value="DUF2637"/>
    <property type="match status" value="1"/>
</dbReference>
<dbReference type="PANTHER" id="PTHR23242">
    <property type="entry name" value="TRANSCRIPTION FACTOR HOXA13"/>
    <property type="match status" value="1"/>
</dbReference>
<protein>
    <submittedName>
        <fullName evidence="2">DUF2637 domain-containing protein</fullName>
    </submittedName>
</protein>